<dbReference type="NCBIfam" id="TIGR01691">
    <property type="entry name" value="enolase-ppase"/>
    <property type="match status" value="1"/>
</dbReference>
<dbReference type="PANTHER" id="PTHR20371">
    <property type="entry name" value="ENOLASE-PHOSPHATASE E1"/>
    <property type="match status" value="1"/>
</dbReference>
<dbReference type="OrthoDB" id="9797416at2"/>
<gene>
    <name evidence="4" type="primary">mtnC</name>
    <name evidence="4" type="ORF">EHQ59_10810</name>
</gene>
<dbReference type="GO" id="GO:0019509">
    <property type="term" value="P:L-methionine salvage from methylthioadenosine"/>
    <property type="evidence" value="ECO:0007669"/>
    <property type="project" value="InterPro"/>
</dbReference>
<dbReference type="InterPro" id="IPR023943">
    <property type="entry name" value="Enolase-ppase_E1"/>
</dbReference>
<dbReference type="Gene3D" id="3.40.50.1000">
    <property type="entry name" value="HAD superfamily/HAD-like"/>
    <property type="match status" value="1"/>
</dbReference>
<dbReference type="EMBL" id="RQGG01000032">
    <property type="protein sequence ID" value="TGL51385.1"/>
    <property type="molecule type" value="Genomic_DNA"/>
</dbReference>
<organism evidence="4 5">
    <name type="scientific">Leptospira kemamanensis</name>
    <dbReference type="NCBI Taxonomy" id="2484942"/>
    <lineage>
        <taxon>Bacteria</taxon>
        <taxon>Pseudomonadati</taxon>
        <taxon>Spirochaetota</taxon>
        <taxon>Spirochaetia</taxon>
        <taxon>Leptospirales</taxon>
        <taxon>Leptospiraceae</taxon>
        <taxon>Leptospira</taxon>
    </lineage>
</organism>
<proteinExistence type="predicted"/>
<dbReference type="Proteomes" id="UP000297609">
    <property type="component" value="Unassembled WGS sequence"/>
</dbReference>
<keyword evidence="2 4" id="KW-0378">Hydrolase</keyword>
<comment type="caution">
    <text evidence="4">The sequence shown here is derived from an EMBL/GenBank/DDBJ whole genome shotgun (WGS) entry which is preliminary data.</text>
</comment>
<dbReference type="SFLD" id="SFLDS00003">
    <property type="entry name" value="Haloacid_Dehalogenase"/>
    <property type="match status" value="1"/>
</dbReference>
<dbReference type="Gene3D" id="1.10.720.60">
    <property type="match status" value="1"/>
</dbReference>
<evidence type="ECO:0000313" key="4">
    <source>
        <dbReference type="EMBL" id="TGL51385.1"/>
    </source>
</evidence>
<name>A0A4R9JQJ1_9LEPT</name>
<reference evidence="4" key="1">
    <citation type="journal article" date="2019" name="PLoS Negl. Trop. Dis.">
        <title>Revisiting the worldwide diversity of Leptospira species in the environment.</title>
        <authorList>
            <person name="Vincent A.T."/>
            <person name="Schiettekatte O."/>
            <person name="Bourhy P."/>
            <person name="Veyrier F.J."/>
            <person name="Picardeau M."/>
        </authorList>
    </citation>
    <scope>NUCLEOTIDE SEQUENCE [LARGE SCALE GENOMIC DNA]</scope>
    <source>
        <strain evidence="4">201702454</strain>
    </source>
</reference>
<evidence type="ECO:0000256" key="3">
    <source>
        <dbReference type="ARBA" id="ARBA00023167"/>
    </source>
</evidence>
<dbReference type="PANTHER" id="PTHR20371:SF1">
    <property type="entry name" value="ENOLASE-PHOSPHATASE E1"/>
    <property type="match status" value="1"/>
</dbReference>
<dbReference type="EC" id="3.1.3.77" evidence="4"/>
<sequence>MQIKHNLLDIEGTTAPIAFVHEILFPYAKKHIHQFLKDFSFSEERWKEIQSEYQNDVSSLDPLLKEKLTIKGRDSFDNPNDIPKELSKELVSLYFEYLMEKDRKFGPLKEVQGKIWKEGYESGEIKSTVYEDVPKFLENSIQSGIQNHVYSSGSVEAQILIYQYSALGDLRKYFTSYFDTAVGGKREKESYQTIANNLKSSPNEIRFFTDIVEEAEAANAVGMDVVILNRPGNLKQKPHPFPIWDQF</sequence>
<evidence type="ECO:0000256" key="2">
    <source>
        <dbReference type="ARBA" id="ARBA00022801"/>
    </source>
</evidence>
<accession>A0A4R9JQJ1</accession>
<keyword evidence="5" id="KW-1185">Reference proteome</keyword>
<evidence type="ECO:0000256" key="1">
    <source>
        <dbReference type="ARBA" id="ARBA00022605"/>
    </source>
</evidence>
<keyword evidence="1" id="KW-0028">Amino-acid biosynthesis</keyword>
<dbReference type="SFLD" id="SFLDG01129">
    <property type="entry name" value="C1.5:_HAD__Beta-PGM__Phosphata"/>
    <property type="match status" value="1"/>
</dbReference>
<keyword evidence="3" id="KW-0486">Methionine biosynthesis</keyword>
<dbReference type="SFLD" id="SFLDG01133">
    <property type="entry name" value="C1.5.4:_Enolase-phosphatase_Li"/>
    <property type="match status" value="1"/>
</dbReference>
<dbReference type="InterPro" id="IPR023214">
    <property type="entry name" value="HAD_sf"/>
</dbReference>
<dbReference type="CDD" id="cd01629">
    <property type="entry name" value="HAD_EP"/>
    <property type="match status" value="1"/>
</dbReference>
<dbReference type="InterPro" id="IPR036412">
    <property type="entry name" value="HAD-like_sf"/>
</dbReference>
<evidence type="ECO:0000313" key="5">
    <source>
        <dbReference type="Proteomes" id="UP000297609"/>
    </source>
</evidence>
<dbReference type="SUPFAM" id="SSF56784">
    <property type="entry name" value="HAD-like"/>
    <property type="match status" value="1"/>
</dbReference>
<dbReference type="AlphaFoldDB" id="A0A4R9JQJ1"/>
<protein>
    <submittedName>
        <fullName evidence="4">Acireductone synthase</fullName>
        <ecNumber evidence="4">3.1.3.77</ecNumber>
    </submittedName>
</protein>
<dbReference type="RefSeq" id="WP_135619667.1">
    <property type="nucleotide sequence ID" value="NZ_RQGG01000032.1"/>
</dbReference>
<dbReference type="GO" id="GO:0043874">
    <property type="term" value="F:acireductone synthase activity"/>
    <property type="evidence" value="ECO:0007669"/>
    <property type="project" value="UniProtKB-EC"/>
</dbReference>
<dbReference type="GO" id="GO:0000287">
    <property type="term" value="F:magnesium ion binding"/>
    <property type="evidence" value="ECO:0007669"/>
    <property type="project" value="InterPro"/>
</dbReference>